<keyword evidence="1" id="KW-1133">Transmembrane helix</keyword>
<dbReference type="AlphaFoldDB" id="A0A1A9ZQV4"/>
<evidence type="ECO:0000256" key="1">
    <source>
        <dbReference type="SAM" id="Phobius"/>
    </source>
</evidence>
<organism evidence="2 3">
    <name type="scientific">Glossina pallidipes</name>
    <name type="common">Tsetse fly</name>
    <dbReference type="NCBI Taxonomy" id="7398"/>
    <lineage>
        <taxon>Eukaryota</taxon>
        <taxon>Metazoa</taxon>
        <taxon>Ecdysozoa</taxon>
        <taxon>Arthropoda</taxon>
        <taxon>Hexapoda</taxon>
        <taxon>Insecta</taxon>
        <taxon>Pterygota</taxon>
        <taxon>Neoptera</taxon>
        <taxon>Endopterygota</taxon>
        <taxon>Diptera</taxon>
        <taxon>Brachycera</taxon>
        <taxon>Muscomorpha</taxon>
        <taxon>Hippoboscoidea</taxon>
        <taxon>Glossinidae</taxon>
        <taxon>Glossina</taxon>
    </lineage>
</organism>
<name>A0A1A9ZQV4_GLOPL</name>
<protein>
    <submittedName>
        <fullName evidence="2">Uncharacterized protein</fullName>
    </submittedName>
</protein>
<dbReference type="EnsemblMetazoa" id="GPAI022217-RA">
    <property type="protein sequence ID" value="GPAI022217-PA"/>
    <property type="gene ID" value="GPAI022217"/>
</dbReference>
<feature type="transmembrane region" description="Helical" evidence="1">
    <location>
        <begin position="40"/>
        <end position="60"/>
    </location>
</feature>
<dbReference type="Proteomes" id="UP000092445">
    <property type="component" value="Unassembled WGS sequence"/>
</dbReference>
<proteinExistence type="predicted"/>
<evidence type="ECO:0000313" key="2">
    <source>
        <dbReference type="EnsemblMetazoa" id="GPAI022217-PA"/>
    </source>
</evidence>
<dbReference type="VEuPathDB" id="VectorBase:GPAI022217"/>
<sequence>MGDISDEIDSDLLVQVLRSSLLPRCSAHKPQPDTCLLRKVVIVILTYTVAQGIGELFLTVCRTSPLIYSVTCLFIVNSGFVVLQTFILTHFTKPCNKFRQYCQGSNIWLIMDKLLNACMSLMANPI</sequence>
<reference evidence="3" key="1">
    <citation type="submission" date="2014-03" db="EMBL/GenBank/DDBJ databases">
        <authorList>
            <person name="Aksoy S."/>
            <person name="Warren W."/>
            <person name="Wilson R.K."/>
        </authorList>
    </citation>
    <scope>NUCLEOTIDE SEQUENCE [LARGE SCALE GENOMIC DNA]</scope>
    <source>
        <strain evidence="3">IAEA</strain>
    </source>
</reference>
<keyword evidence="3" id="KW-1185">Reference proteome</keyword>
<accession>A0A1A9ZQV4</accession>
<keyword evidence="1" id="KW-0472">Membrane</keyword>
<evidence type="ECO:0000313" key="3">
    <source>
        <dbReference type="Proteomes" id="UP000092445"/>
    </source>
</evidence>
<feature type="transmembrane region" description="Helical" evidence="1">
    <location>
        <begin position="66"/>
        <end position="89"/>
    </location>
</feature>
<keyword evidence="1" id="KW-0812">Transmembrane</keyword>
<reference evidence="2" key="2">
    <citation type="submission" date="2020-05" db="UniProtKB">
        <authorList>
            <consortium name="EnsemblMetazoa"/>
        </authorList>
    </citation>
    <scope>IDENTIFICATION</scope>
    <source>
        <strain evidence="2">IAEA</strain>
    </source>
</reference>